<dbReference type="EMBL" id="MPZV01000003">
    <property type="protein sequence ID" value="OOY23397.1"/>
    <property type="molecule type" value="Genomic_DNA"/>
</dbReference>
<evidence type="ECO:0000256" key="1">
    <source>
        <dbReference type="SAM" id="Phobius"/>
    </source>
</evidence>
<evidence type="ECO:0000313" key="4">
    <source>
        <dbReference type="Proteomes" id="UP000190787"/>
    </source>
</evidence>
<accession>A0ABX3MUM6</accession>
<feature type="transmembrane region" description="Helical" evidence="1">
    <location>
        <begin position="24"/>
        <end position="45"/>
    </location>
</feature>
<keyword evidence="1" id="KW-0812">Transmembrane</keyword>
<keyword evidence="4" id="KW-1185">Reference proteome</keyword>
<keyword evidence="1" id="KW-0472">Membrane</keyword>
<gene>
    <name evidence="3" type="ORF">BMI91_12925</name>
</gene>
<proteinExistence type="predicted"/>
<evidence type="ECO:0000313" key="3">
    <source>
        <dbReference type="EMBL" id="OOY23397.1"/>
    </source>
</evidence>
<feature type="domain" description="TadE-like" evidence="2">
    <location>
        <begin position="18"/>
        <end position="52"/>
    </location>
</feature>
<dbReference type="Pfam" id="PF07811">
    <property type="entry name" value="TadE"/>
    <property type="match status" value="1"/>
</dbReference>
<comment type="caution">
    <text evidence="3">The sequence shown here is derived from an EMBL/GenBank/DDBJ whole genome shotgun (WGS) entry which is preliminary data.</text>
</comment>
<protein>
    <recommendedName>
        <fullName evidence="2">TadE-like domain-containing protein</fullName>
    </recommendedName>
</protein>
<reference evidence="3 4" key="1">
    <citation type="submission" date="2016-11" db="EMBL/GenBank/DDBJ databases">
        <title>A multilocus sequence analysis scheme for characterization of bacteria in the genus Thioclava.</title>
        <authorList>
            <person name="Liu Y."/>
            <person name="Shao Z."/>
        </authorList>
    </citation>
    <scope>NUCLEOTIDE SEQUENCE [LARGE SCALE GENOMIC DNA]</scope>
    <source>
        <strain evidence="3 4">TAW-CT134</strain>
    </source>
</reference>
<name>A0ABX3MUM6_9RHOB</name>
<sequence>MGRPVLKRLKSFFSAEDGATTIEALLWLPLFIGMLAATVDVSLIFNAQSRILGIVQDVDRAYSVGRFENDEDTMARLRALLPYDENTYTVDTQVTDGIIETRVTIPMSELVATGLFTRVLNMDLTVHDYRYMES</sequence>
<organism evidence="3 4">
    <name type="scientific">Thioclava sediminum</name>
    <dbReference type="NCBI Taxonomy" id="1915319"/>
    <lineage>
        <taxon>Bacteria</taxon>
        <taxon>Pseudomonadati</taxon>
        <taxon>Pseudomonadota</taxon>
        <taxon>Alphaproteobacteria</taxon>
        <taxon>Rhodobacterales</taxon>
        <taxon>Paracoccaceae</taxon>
        <taxon>Thioclava</taxon>
    </lineage>
</organism>
<dbReference type="Proteomes" id="UP000190787">
    <property type="component" value="Unassembled WGS sequence"/>
</dbReference>
<dbReference type="InterPro" id="IPR012495">
    <property type="entry name" value="TadE-like_dom"/>
</dbReference>
<keyword evidence="1" id="KW-1133">Transmembrane helix</keyword>
<evidence type="ECO:0000259" key="2">
    <source>
        <dbReference type="Pfam" id="PF07811"/>
    </source>
</evidence>